<dbReference type="Proteomes" id="UP000291020">
    <property type="component" value="Unassembled WGS sequence"/>
</dbReference>
<organism evidence="5 6">
    <name type="scientific">Gopherus agassizii</name>
    <name type="common">Agassiz's desert tortoise</name>
    <dbReference type="NCBI Taxonomy" id="38772"/>
    <lineage>
        <taxon>Eukaryota</taxon>
        <taxon>Metazoa</taxon>
        <taxon>Chordata</taxon>
        <taxon>Craniata</taxon>
        <taxon>Vertebrata</taxon>
        <taxon>Euteleostomi</taxon>
        <taxon>Archelosauria</taxon>
        <taxon>Testudinata</taxon>
        <taxon>Testudines</taxon>
        <taxon>Cryptodira</taxon>
        <taxon>Durocryptodira</taxon>
        <taxon>Testudinoidea</taxon>
        <taxon>Testudinidae</taxon>
        <taxon>Gopherus</taxon>
    </lineage>
</organism>
<evidence type="ECO:0000256" key="4">
    <source>
        <dbReference type="SAM" id="MobiDB-lite"/>
    </source>
</evidence>
<dbReference type="Gene3D" id="2.130.10.10">
    <property type="entry name" value="YVTN repeat-like/Quinoprotein amine dehydrogenase"/>
    <property type="match status" value="2"/>
</dbReference>
<dbReference type="Ensembl" id="ENSGAGT00000002410.1">
    <property type="protein sequence ID" value="ENSGAGP00000002120.1"/>
    <property type="gene ID" value="ENSGAGG00000001705.1"/>
</dbReference>
<accession>A0A452GKG4</accession>
<dbReference type="PROSITE" id="PS00678">
    <property type="entry name" value="WD_REPEATS_1"/>
    <property type="match status" value="1"/>
</dbReference>
<feature type="compositionally biased region" description="Polar residues" evidence="4">
    <location>
        <begin position="240"/>
        <end position="249"/>
    </location>
</feature>
<dbReference type="AlphaFoldDB" id="A0A452GKG4"/>
<evidence type="ECO:0000313" key="5">
    <source>
        <dbReference type="Ensembl" id="ENSGAGP00000002120.1"/>
    </source>
</evidence>
<dbReference type="InterPro" id="IPR036322">
    <property type="entry name" value="WD40_repeat_dom_sf"/>
</dbReference>
<proteinExistence type="predicted"/>
<protein>
    <submittedName>
        <fullName evidence="5">Uncharacterized protein</fullName>
    </submittedName>
</protein>
<dbReference type="InterPro" id="IPR015943">
    <property type="entry name" value="WD40/YVTN_repeat-like_dom_sf"/>
</dbReference>
<keyword evidence="6" id="KW-1185">Reference proteome</keyword>
<reference evidence="6" key="1">
    <citation type="journal article" date="2017" name="PLoS ONE">
        <title>The Agassiz's desert tortoise genome provides a resource for the conservation of a threatened species.</title>
        <authorList>
            <person name="Tollis M."/>
            <person name="DeNardo D.F."/>
            <person name="Cornelius J.A."/>
            <person name="Dolby G.A."/>
            <person name="Edwards T."/>
            <person name="Henen B.T."/>
            <person name="Karl A.E."/>
            <person name="Murphy R.W."/>
            <person name="Kusumi K."/>
        </authorList>
    </citation>
    <scope>NUCLEOTIDE SEQUENCE [LARGE SCALE GENOMIC DNA]</scope>
</reference>
<dbReference type="SMART" id="SM00320">
    <property type="entry name" value="WD40"/>
    <property type="match status" value="2"/>
</dbReference>
<dbReference type="PROSITE" id="PS50294">
    <property type="entry name" value="WD_REPEATS_REGION"/>
    <property type="match status" value="1"/>
</dbReference>
<sequence length="322" mass="35971">MASSSYDGEILIWNLISGHVCNRLSAVSQAVMEDGTGYITFWNIFGGGKLFAYFIGSKDRSTLSDMAVSDDDCLLCAADHIGYSYIWNITKYALQGPEEEPPACEQHFLLPFQSQCPLTLSHVADSCITDLYLIFFSPSGCQVLLSWRAHSCSVTSVAWMSEHQLLLTSSVDCTVKLWSLEGEYIGTFGQKDLWNIKDRMSWQRGPNPDSYITPAAPARQVSAIKPSCATESEDEANSAEPESQVTSPLSLIKDDEIAEELKQRQKAKSEHRAHHSQLKCIKHETRALTTYHSLQLCELTCLPATFHKLNSRRCNDPDNLTF</sequence>
<keyword evidence="1 3" id="KW-0853">WD repeat</keyword>
<name>A0A452GKG4_9SAUR</name>
<dbReference type="PANTHER" id="PTHR44324">
    <property type="entry name" value="WD40 REPEAT DOMAIN 95"/>
    <property type="match status" value="1"/>
</dbReference>
<evidence type="ECO:0000256" key="2">
    <source>
        <dbReference type="ARBA" id="ARBA00022737"/>
    </source>
</evidence>
<feature type="repeat" description="WD" evidence="3">
    <location>
        <begin position="147"/>
        <end position="181"/>
    </location>
</feature>
<dbReference type="InterPro" id="IPR051242">
    <property type="entry name" value="WD-EF-hand_domain"/>
</dbReference>
<evidence type="ECO:0000256" key="1">
    <source>
        <dbReference type="ARBA" id="ARBA00022574"/>
    </source>
</evidence>
<reference evidence="5" key="3">
    <citation type="submission" date="2025-09" db="UniProtKB">
        <authorList>
            <consortium name="Ensembl"/>
        </authorList>
    </citation>
    <scope>IDENTIFICATION</scope>
</reference>
<dbReference type="PANTHER" id="PTHR44324:SF8">
    <property type="entry name" value="WD REPEAT-CONTAINING PROTEIN 64"/>
    <property type="match status" value="1"/>
</dbReference>
<evidence type="ECO:0000256" key="3">
    <source>
        <dbReference type="PROSITE-ProRule" id="PRU00221"/>
    </source>
</evidence>
<dbReference type="InterPro" id="IPR001680">
    <property type="entry name" value="WD40_rpt"/>
</dbReference>
<dbReference type="SUPFAM" id="SSF50978">
    <property type="entry name" value="WD40 repeat-like"/>
    <property type="match status" value="1"/>
</dbReference>
<reference evidence="5" key="2">
    <citation type="submission" date="2025-08" db="UniProtKB">
        <authorList>
            <consortium name="Ensembl"/>
        </authorList>
    </citation>
    <scope>IDENTIFICATION</scope>
</reference>
<evidence type="ECO:0000313" key="6">
    <source>
        <dbReference type="Proteomes" id="UP000291020"/>
    </source>
</evidence>
<dbReference type="PROSITE" id="PS50082">
    <property type="entry name" value="WD_REPEATS_2"/>
    <property type="match status" value="2"/>
</dbReference>
<feature type="region of interest" description="Disordered" evidence="4">
    <location>
        <begin position="223"/>
        <end position="251"/>
    </location>
</feature>
<keyword evidence="2" id="KW-0677">Repeat</keyword>
<dbReference type="Pfam" id="PF00400">
    <property type="entry name" value="WD40"/>
    <property type="match status" value="1"/>
</dbReference>
<feature type="repeat" description="WD" evidence="3">
    <location>
        <begin position="1"/>
        <end position="15"/>
    </location>
</feature>
<dbReference type="InterPro" id="IPR019775">
    <property type="entry name" value="WD40_repeat_CS"/>
</dbReference>